<evidence type="ECO:0000256" key="5">
    <source>
        <dbReference type="ARBA" id="ARBA00022989"/>
    </source>
</evidence>
<gene>
    <name evidence="9" type="ORF">RI129_006731</name>
</gene>
<dbReference type="InterPro" id="IPR003439">
    <property type="entry name" value="ABC_transporter-like_ATP-bd"/>
</dbReference>
<dbReference type="InterPro" id="IPR017871">
    <property type="entry name" value="ABC_transporter-like_CS"/>
</dbReference>
<evidence type="ECO:0000256" key="6">
    <source>
        <dbReference type="ARBA" id="ARBA00023136"/>
    </source>
</evidence>
<comment type="subcellular location">
    <subcellularLocation>
        <location evidence="1">Membrane</location>
        <topology evidence="1">Multi-pass membrane protein</topology>
    </subcellularLocation>
</comment>
<dbReference type="AlphaFoldDB" id="A0AAN7VGW5"/>
<dbReference type="GO" id="GO:0140359">
    <property type="term" value="F:ABC-type transporter activity"/>
    <property type="evidence" value="ECO:0007669"/>
    <property type="project" value="InterPro"/>
</dbReference>
<dbReference type="GO" id="GO:0030659">
    <property type="term" value="C:cytoplasmic vesicle membrane"/>
    <property type="evidence" value="ECO:0007669"/>
    <property type="project" value="TreeGrafter"/>
</dbReference>
<evidence type="ECO:0000256" key="7">
    <source>
        <dbReference type="SAM" id="Phobius"/>
    </source>
</evidence>
<feature type="domain" description="ABC transporter" evidence="8">
    <location>
        <begin position="1"/>
        <end position="210"/>
    </location>
</feature>
<keyword evidence="5 7" id="KW-1133">Transmembrane helix</keyword>
<evidence type="ECO:0000256" key="4">
    <source>
        <dbReference type="ARBA" id="ARBA00022692"/>
    </source>
</evidence>
<accession>A0AAN7VGW5</accession>
<sequence>MGASGSGKSTLMSALAYRGASGTVVEGEILVNGRPIGDFMRRLSGFMHQDEFFVGTLTVWEHLNIMARLKLDRRTSKNELIAKIDELIRNLGLSKCKHTKIGIDHCEKTLSGGEKKRLSFATELLTDPHLLFCDEPTTGLDSYSAQKIVAMMNFMASSGKTIVCTIHQPSSEIFAMFSQMILLADGRIAYIGSNANALEFFQTLGYHCPNSYNPADFYIRTLALTPGSEEASKQTIKYICDHFTVSEYVKEVEMVIQYEFHMGRSLQIASDTFRSNFKEQFWCVKLFLLIYRGLLENWRDTWLLVVRLVEKMAIALLIGLCYVGAATNDQKGIQAIQGALFIFVVENTFNPMYAVMAVFPQDRPLFLREYKSGHYSVGMYYFAKVAAMIPGLVLETLLFSLIAYWLVGLRATSGSFWFTTLIILLTLNVSLACGIFFSIAFDTIPSAMSFLAPFDFHLMIVSGLFIKLSSLPSYISWTKYLSWIMYATESLTIVQWEGVHNITCETENEDIPCLTTGSEVMERYSFSFDNLNRDLWNMFIIGVIFHVLSFLCLYRKTKRK</sequence>
<dbReference type="PANTHER" id="PTHR48041:SF139">
    <property type="entry name" value="PROTEIN SCARLET"/>
    <property type="match status" value="1"/>
</dbReference>
<proteinExistence type="inferred from homology"/>
<dbReference type="Proteomes" id="UP001329430">
    <property type="component" value="Chromosome 4"/>
</dbReference>
<feature type="transmembrane region" description="Helical" evidence="7">
    <location>
        <begin position="338"/>
        <end position="359"/>
    </location>
</feature>
<dbReference type="Pfam" id="PF19055">
    <property type="entry name" value="ABC2_membrane_7"/>
    <property type="match status" value="1"/>
</dbReference>
<feature type="transmembrane region" description="Helical" evidence="7">
    <location>
        <begin position="379"/>
        <end position="407"/>
    </location>
</feature>
<evidence type="ECO:0000259" key="8">
    <source>
        <dbReference type="PROSITE" id="PS50893"/>
    </source>
</evidence>
<dbReference type="GO" id="GO:0005886">
    <property type="term" value="C:plasma membrane"/>
    <property type="evidence" value="ECO:0007669"/>
    <property type="project" value="TreeGrafter"/>
</dbReference>
<organism evidence="9 10">
    <name type="scientific">Pyrocoelia pectoralis</name>
    <dbReference type="NCBI Taxonomy" id="417401"/>
    <lineage>
        <taxon>Eukaryota</taxon>
        <taxon>Metazoa</taxon>
        <taxon>Ecdysozoa</taxon>
        <taxon>Arthropoda</taxon>
        <taxon>Hexapoda</taxon>
        <taxon>Insecta</taxon>
        <taxon>Pterygota</taxon>
        <taxon>Neoptera</taxon>
        <taxon>Endopterygota</taxon>
        <taxon>Coleoptera</taxon>
        <taxon>Polyphaga</taxon>
        <taxon>Elateriformia</taxon>
        <taxon>Elateroidea</taxon>
        <taxon>Lampyridae</taxon>
        <taxon>Lampyrinae</taxon>
        <taxon>Pyrocoelia</taxon>
    </lineage>
</organism>
<evidence type="ECO:0000256" key="2">
    <source>
        <dbReference type="ARBA" id="ARBA00005814"/>
    </source>
</evidence>
<dbReference type="GO" id="GO:0016887">
    <property type="term" value="F:ATP hydrolysis activity"/>
    <property type="evidence" value="ECO:0007669"/>
    <property type="project" value="InterPro"/>
</dbReference>
<keyword evidence="3" id="KW-0813">Transport</keyword>
<keyword evidence="6 7" id="KW-0472">Membrane</keyword>
<dbReference type="EMBL" id="JAVRBK010000004">
    <property type="protein sequence ID" value="KAK5645431.1"/>
    <property type="molecule type" value="Genomic_DNA"/>
</dbReference>
<dbReference type="Gene3D" id="3.40.50.300">
    <property type="entry name" value="P-loop containing nucleotide triphosphate hydrolases"/>
    <property type="match status" value="1"/>
</dbReference>
<protein>
    <recommendedName>
        <fullName evidence="8">ABC transporter domain-containing protein</fullName>
    </recommendedName>
</protein>
<dbReference type="InterPro" id="IPR013525">
    <property type="entry name" value="ABC2_TM"/>
</dbReference>
<dbReference type="Pfam" id="PF01061">
    <property type="entry name" value="ABC2_membrane"/>
    <property type="match status" value="1"/>
</dbReference>
<evidence type="ECO:0000256" key="1">
    <source>
        <dbReference type="ARBA" id="ARBA00004141"/>
    </source>
</evidence>
<evidence type="ECO:0000313" key="10">
    <source>
        <dbReference type="Proteomes" id="UP001329430"/>
    </source>
</evidence>
<evidence type="ECO:0000313" key="9">
    <source>
        <dbReference type="EMBL" id="KAK5645431.1"/>
    </source>
</evidence>
<name>A0AAN7VGW5_9COLE</name>
<dbReference type="PANTHER" id="PTHR48041">
    <property type="entry name" value="ABC TRANSPORTER G FAMILY MEMBER 28"/>
    <property type="match status" value="1"/>
</dbReference>
<comment type="caution">
    <text evidence="9">The sequence shown here is derived from an EMBL/GenBank/DDBJ whole genome shotgun (WGS) entry which is preliminary data.</text>
</comment>
<dbReference type="InterPro" id="IPR050352">
    <property type="entry name" value="ABCG_transporters"/>
</dbReference>
<dbReference type="PROSITE" id="PS00211">
    <property type="entry name" value="ABC_TRANSPORTER_1"/>
    <property type="match status" value="1"/>
</dbReference>
<comment type="similarity">
    <text evidence="2">Belongs to the ABC transporter superfamily. ABCG family. Eye pigment precursor importer (TC 3.A.1.204) subfamily.</text>
</comment>
<dbReference type="InterPro" id="IPR027417">
    <property type="entry name" value="P-loop_NTPase"/>
</dbReference>
<dbReference type="InterPro" id="IPR043926">
    <property type="entry name" value="ABCG_dom"/>
</dbReference>
<dbReference type="PROSITE" id="PS50893">
    <property type="entry name" value="ABC_TRANSPORTER_2"/>
    <property type="match status" value="1"/>
</dbReference>
<dbReference type="SUPFAM" id="SSF52540">
    <property type="entry name" value="P-loop containing nucleoside triphosphate hydrolases"/>
    <property type="match status" value="1"/>
</dbReference>
<evidence type="ECO:0000256" key="3">
    <source>
        <dbReference type="ARBA" id="ARBA00022448"/>
    </source>
</evidence>
<feature type="transmembrane region" description="Helical" evidence="7">
    <location>
        <begin position="416"/>
        <end position="441"/>
    </location>
</feature>
<keyword evidence="4 7" id="KW-0812">Transmembrane</keyword>
<dbReference type="GO" id="GO:0005524">
    <property type="term" value="F:ATP binding"/>
    <property type="evidence" value="ECO:0007669"/>
    <property type="project" value="InterPro"/>
</dbReference>
<dbReference type="Pfam" id="PF00005">
    <property type="entry name" value="ABC_tran"/>
    <property type="match status" value="1"/>
</dbReference>
<reference evidence="9 10" key="1">
    <citation type="journal article" date="2024" name="Insects">
        <title>An Improved Chromosome-Level Genome Assembly of the Firefly Pyrocoelia pectoralis.</title>
        <authorList>
            <person name="Fu X."/>
            <person name="Meyer-Rochow V.B."/>
            <person name="Ballantyne L."/>
            <person name="Zhu X."/>
        </authorList>
    </citation>
    <scope>NUCLEOTIDE SEQUENCE [LARGE SCALE GENOMIC DNA]</scope>
    <source>
        <strain evidence="9">XCY_ONT2</strain>
    </source>
</reference>
<feature type="transmembrane region" description="Helical" evidence="7">
    <location>
        <begin position="302"/>
        <end position="326"/>
    </location>
</feature>
<feature type="transmembrane region" description="Helical" evidence="7">
    <location>
        <begin position="535"/>
        <end position="554"/>
    </location>
</feature>
<keyword evidence="10" id="KW-1185">Reference proteome</keyword>